<dbReference type="AlphaFoldDB" id="D9PXK1"/>
<dbReference type="InterPro" id="IPR058240">
    <property type="entry name" value="rSAM_sf"/>
</dbReference>
<proteinExistence type="predicted"/>
<dbReference type="SFLD" id="SFLDS00029">
    <property type="entry name" value="Radical_SAM"/>
    <property type="match status" value="1"/>
</dbReference>
<dbReference type="SUPFAM" id="SSF102114">
    <property type="entry name" value="Radical SAM enzymes"/>
    <property type="match status" value="1"/>
</dbReference>
<dbReference type="GO" id="GO:0051539">
    <property type="term" value="F:4 iron, 4 sulfur cluster binding"/>
    <property type="evidence" value="ECO:0007669"/>
    <property type="project" value="UniProtKB-KW"/>
</dbReference>
<keyword evidence="1" id="KW-0004">4Fe-4S</keyword>
<dbReference type="PROSITE" id="PS51918">
    <property type="entry name" value="RADICAL_SAM"/>
    <property type="match status" value="1"/>
</dbReference>
<evidence type="ECO:0000256" key="2">
    <source>
        <dbReference type="ARBA" id="ARBA00022691"/>
    </source>
</evidence>
<dbReference type="PANTHER" id="PTHR30352:SF5">
    <property type="entry name" value="PYRUVATE FORMATE-LYASE 1-ACTIVATING ENZYME"/>
    <property type="match status" value="1"/>
</dbReference>
<dbReference type="GeneID" id="77400138"/>
<dbReference type="OrthoDB" id="371936at2157"/>
<name>D9PXK1_METTM</name>
<evidence type="ECO:0000259" key="7">
    <source>
        <dbReference type="PROSITE" id="PS51918"/>
    </source>
</evidence>
<feature type="binding site" evidence="6">
    <location>
        <position position="59"/>
    </location>
    <ligand>
        <name>[4Fe-4S] cluster</name>
        <dbReference type="ChEBI" id="CHEBI:49883"/>
        <note>4Fe-4S-S-AdoMet</note>
    </ligand>
</feature>
<reference key="1">
    <citation type="submission" date="2009-08" db="EMBL/GenBank/DDBJ databases">
        <title>The genome sequence of Methanothermobacter marburgensis.</title>
        <authorList>
            <person name="Kaster A."/>
            <person name="Seedorf H."/>
            <person name="Goenrich M."/>
            <person name="Wiezer A."/>
            <person name="Liesegang H."/>
            <person name="Thauer R."/>
            <person name="Gottschalk G."/>
        </authorList>
    </citation>
    <scope>NUCLEOTIDE SEQUENCE</scope>
    <source>
        <strain>Marburg</strain>
    </source>
</reference>
<reference evidence="8 9" key="2">
    <citation type="journal article" date="2010" name="J. Bacteriol.">
        <title>Complete genome sequence of Methanothermobacter marburgensis, a methanoarchaeon model organism.</title>
        <authorList>
            <person name="Liesegang H."/>
            <person name="Kaster A.K."/>
            <person name="Wiezer A."/>
            <person name="Goenrich M."/>
            <person name="Wollherr A."/>
            <person name="Seedorf H."/>
            <person name="Gottschalk G."/>
            <person name="Thauer R.K."/>
        </authorList>
    </citation>
    <scope>NUCLEOTIDE SEQUENCE [LARGE SCALE GENOMIC DNA]</scope>
    <source>
        <strain evidence="9">ATCC BAA-927 / DSM 2133 / JCM 14651 / NBRC 100331 / OCM 82 / Marburg</strain>
    </source>
</reference>
<dbReference type="PaxDb" id="79929-MTBMA_c13620"/>
<dbReference type="Proteomes" id="UP000000345">
    <property type="component" value="Chromosome"/>
</dbReference>
<dbReference type="InterPro" id="IPR013785">
    <property type="entry name" value="Aldolase_TIM"/>
</dbReference>
<evidence type="ECO:0000313" key="8">
    <source>
        <dbReference type="EMBL" id="ADL58949.1"/>
    </source>
</evidence>
<keyword evidence="9" id="KW-1185">Reference proteome</keyword>
<dbReference type="HOGENOM" id="CLU_835790_0_0_2"/>
<feature type="domain" description="Radical SAM core" evidence="7">
    <location>
        <begin position="35"/>
        <end position="265"/>
    </location>
</feature>
<dbReference type="GeneID" id="9705071"/>
<dbReference type="InterPro" id="IPR007197">
    <property type="entry name" value="rSAM"/>
</dbReference>
<dbReference type="STRING" id="79929.MTBMA_c13620"/>
<keyword evidence="4 6" id="KW-0408">Iron</keyword>
<dbReference type="KEGG" id="mmg:MTBMA_c13620"/>
<dbReference type="PIRSF" id="PIRSF004869">
    <property type="entry name" value="PflX_prd"/>
    <property type="match status" value="1"/>
</dbReference>
<dbReference type="SMART" id="SM00729">
    <property type="entry name" value="Elp3"/>
    <property type="match status" value="1"/>
</dbReference>
<dbReference type="GO" id="GO:0046872">
    <property type="term" value="F:metal ion binding"/>
    <property type="evidence" value="ECO:0007669"/>
    <property type="project" value="UniProtKB-KW"/>
</dbReference>
<dbReference type="GO" id="GO:0016829">
    <property type="term" value="F:lyase activity"/>
    <property type="evidence" value="ECO:0007669"/>
    <property type="project" value="UniProtKB-KW"/>
</dbReference>
<feature type="binding site" evidence="6">
    <location>
        <position position="52"/>
    </location>
    <ligand>
        <name>[4Fe-4S] cluster</name>
        <dbReference type="ChEBI" id="CHEBI:49883"/>
        <note>4Fe-4S-S-AdoMet</note>
    </ligand>
</feature>
<keyword evidence="8" id="KW-0670">Pyruvate</keyword>
<keyword evidence="2 6" id="KW-0949">S-adenosyl-L-methionine</keyword>
<keyword evidence="5 6" id="KW-0411">Iron-sulfur</keyword>
<evidence type="ECO:0000256" key="3">
    <source>
        <dbReference type="ARBA" id="ARBA00022723"/>
    </source>
</evidence>
<feature type="binding site" evidence="6">
    <location>
        <position position="56"/>
    </location>
    <ligand>
        <name>[4Fe-4S] cluster</name>
        <dbReference type="ChEBI" id="CHEBI:49883"/>
        <note>4Fe-4S-S-AdoMet</note>
    </ligand>
</feature>
<evidence type="ECO:0000256" key="5">
    <source>
        <dbReference type="ARBA" id="ARBA00023014"/>
    </source>
</evidence>
<dbReference type="InterPro" id="IPR006638">
    <property type="entry name" value="Elp3/MiaA/NifB-like_rSAM"/>
</dbReference>
<evidence type="ECO:0000256" key="1">
    <source>
        <dbReference type="ARBA" id="ARBA00022485"/>
    </source>
</evidence>
<dbReference type="CDD" id="cd01335">
    <property type="entry name" value="Radical_SAM"/>
    <property type="match status" value="1"/>
</dbReference>
<accession>D9PXK1</accession>
<organism evidence="8 9">
    <name type="scientific">Methanothermobacter marburgensis (strain ATCC BAA-927 / DSM 2133 / JCM 14651 / NBRC 100331 / OCM 82 / Marburg)</name>
    <name type="common">Methanobacterium thermoautotrophicum</name>
    <dbReference type="NCBI Taxonomy" id="79929"/>
    <lineage>
        <taxon>Archaea</taxon>
        <taxon>Methanobacteriati</taxon>
        <taxon>Methanobacteriota</taxon>
        <taxon>Methanomada group</taxon>
        <taxon>Methanobacteria</taxon>
        <taxon>Methanobacteriales</taxon>
        <taxon>Methanobacteriaceae</taxon>
        <taxon>Methanothermobacter</taxon>
    </lineage>
</organism>
<evidence type="ECO:0000256" key="6">
    <source>
        <dbReference type="PIRSR" id="PIRSR004869-50"/>
    </source>
</evidence>
<comment type="cofactor">
    <cofactor evidence="6">
        <name>[4Fe-4S] cluster</name>
        <dbReference type="ChEBI" id="CHEBI:49883"/>
    </cofactor>
    <text evidence="6">Binds 1 [4Fe-4S] cluster. The cluster is coordinated with 3 cysteines and an exchangeable S-adenosyl-L-methionine.</text>
</comment>
<gene>
    <name evidence="8" type="ordered locus">MTBMA_c13620</name>
</gene>
<dbReference type="PANTHER" id="PTHR30352">
    <property type="entry name" value="PYRUVATE FORMATE-LYASE-ACTIVATING ENZYME"/>
    <property type="match status" value="1"/>
</dbReference>
<dbReference type="EMBL" id="CP001710">
    <property type="protein sequence ID" value="ADL58949.1"/>
    <property type="molecule type" value="Genomic_DNA"/>
</dbReference>
<keyword evidence="3 6" id="KW-0479">Metal-binding</keyword>
<protein>
    <submittedName>
        <fullName evidence="8">Pyruvate formate-lyase activating related enzyme</fullName>
    </submittedName>
</protein>
<dbReference type="RefSeq" id="WP_013296161.1">
    <property type="nucleotide sequence ID" value="NC_014408.1"/>
</dbReference>
<evidence type="ECO:0000256" key="4">
    <source>
        <dbReference type="ARBA" id="ARBA00023004"/>
    </source>
</evidence>
<sequence>MDELMNCRLCEWRCGANRSAGERGVCGAAETEIAYTSITDVLESYSVTFLSCPFRCAYCNAYRISQYPDSGWVYRGHIKPEELALEVLRELESHDISNLSFTGGEPTIHTPYIESMLHEIKEERNVDVILATNGFQTPETLKRIIRFTSLFSFEIKALSDELHRNLTGAPVASVLRNATYLAEKFPEKIRVFRTVVIPGINHHEIREIASFIAEINPEIPYRLIGFRPNFLLYYHRGPDRKLMEKLVDDCRAEGLERVDYSGYYPLSELNLEERLRKAGCSLPRDCGSCSNEVCRAILREPWRV</sequence>
<evidence type="ECO:0000313" key="9">
    <source>
        <dbReference type="Proteomes" id="UP000000345"/>
    </source>
</evidence>
<dbReference type="Pfam" id="PF04055">
    <property type="entry name" value="Radical_SAM"/>
    <property type="match status" value="1"/>
</dbReference>
<dbReference type="Gene3D" id="3.20.20.70">
    <property type="entry name" value="Aldolase class I"/>
    <property type="match status" value="1"/>
</dbReference>
<dbReference type="SFLD" id="SFLDG01067">
    <property type="entry name" value="SPASM/twitch_domain_containing"/>
    <property type="match status" value="1"/>
</dbReference>
<dbReference type="InterPro" id="IPR016431">
    <property type="entry name" value="Pyrv-formate_lyase-activ_prd"/>
</dbReference>
<dbReference type="InterPro" id="IPR034457">
    <property type="entry name" value="Organic_radical-activating"/>
</dbReference>